<gene>
    <name evidence="2" type="ORF">PS645_04027</name>
</gene>
<dbReference type="OrthoDB" id="7016128at2"/>
<evidence type="ECO:0000313" key="3">
    <source>
        <dbReference type="Proteomes" id="UP000325607"/>
    </source>
</evidence>
<accession>A0A5E6VD22</accession>
<feature type="transmembrane region" description="Helical" evidence="1">
    <location>
        <begin position="306"/>
        <end position="329"/>
    </location>
</feature>
<keyword evidence="1" id="KW-0812">Transmembrane</keyword>
<dbReference type="Proteomes" id="UP000325607">
    <property type="component" value="Unassembled WGS sequence"/>
</dbReference>
<proteinExistence type="predicted"/>
<evidence type="ECO:0000256" key="1">
    <source>
        <dbReference type="SAM" id="Phobius"/>
    </source>
</evidence>
<dbReference type="EMBL" id="CABVGX010000037">
    <property type="protein sequence ID" value="VVN15610.1"/>
    <property type="molecule type" value="Genomic_DNA"/>
</dbReference>
<sequence length="332" mass="36413">MSTKELITQTNMTPTTIASDLLNVIKDIERSIEDSNSNIERVEGRGALKSIFSSSKSDLVDISKSQNKINELMLGLIQEIITLNTMSYSFLAAVISELETSARNGWLDSEGRTQELSATGKAFADRAHGIFCKIAEGSKSTQTRIDLNKQDIDSLKLEFSAKAEVVQQSRNDIASIKTVLNHKAEIVARQGKDIGQIHSVLETKTERLASIDKLLETKTERLASIDKLLQSKSERLASIDERLQEKAITDQNQNQAIQEILATLQMTQQLDLQRVAELKEFKQASGTQLAQLQEQAALSASQYSKLVRTVAVVAGIAVISSVALSLNIAGII</sequence>
<dbReference type="AlphaFoldDB" id="A0A5E6VD22"/>
<dbReference type="RefSeq" id="WP_150581983.1">
    <property type="nucleotide sequence ID" value="NZ_CABVGX010000037.1"/>
</dbReference>
<evidence type="ECO:0000313" key="2">
    <source>
        <dbReference type="EMBL" id="VVN15610.1"/>
    </source>
</evidence>
<keyword evidence="1" id="KW-1133">Transmembrane helix</keyword>
<organism evidence="2 3">
    <name type="scientific">Pseudomonas fluorescens</name>
    <dbReference type="NCBI Taxonomy" id="294"/>
    <lineage>
        <taxon>Bacteria</taxon>
        <taxon>Pseudomonadati</taxon>
        <taxon>Pseudomonadota</taxon>
        <taxon>Gammaproteobacteria</taxon>
        <taxon>Pseudomonadales</taxon>
        <taxon>Pseudomonadaceae</taxon>
        <taxon>Pseudomonas</taxon>
    </lineage>
</organism>
<name>A0A5E6VD22_PSEFL</name>
<protein>
    <submittedName>
        <fullName evidence="2">Uncharacterized protein</fullName>
    </submittedName>
</protein>
<keyword evidence="1" id="KW-0472">Membrane</keyword>
<reference evidence="2 3" key="1">
    <citation type="submission" date="2019-09" db="EMBL/GenBank/DDBJ databases">
        <authorList>
            <person name="Chandra G."/>
            <person name="Truman W A."/>
        </authorList>
    </citation>
    <scope>NUCLEOTIDE SEQUENCE [LARGE SCALE GENOMIC DNA]</scope>
    <source>
        <strain evidence="2">PS645</strain>
    </source>
</reference>